<gene>
    <name evidence="2" type="ORF">METZ01_LOCUS277523</name>
</gene>
<dbReference type="PRINTS" id="PR00385">
    <property type="entry name" value="P450"/>
</dbReference>
<dbReference type="AlphaFoldDB" id="A0A382KKA0"/>
<dbReference type="GO" id="GO:0016705">
    <property type="term" value="F:oxidoreductase activity, acting on paired donors, with incorporation or reduction of molecular oxygen"/>
    <property type="evidence" value="ECO:0007669"/>
    <property type="project" value="InterPro"/>
</dbReference>
<comment type="similarity">
    <text evidence="1">Belongs to the cytochrome P450 family.</text>
</comment>
<feature type="non-terminal residue" evidence="2">
    <location>
        <position position="1"/>
    </location>
</feature>
<evidence type="ECO:0000313" key="2">
    <source>
        <dbReference type="EMBL" id="SVC24669.1"/>
    </source>
</evidence>
<organism evidence="2">
    <name type="scientific">marine metagenome</name>
    <dbReference type="NCBI Taxonomy" id="408172"/>
    <lineage>
        <taxon>unclassified sequences</taxon>
        <taxon>metagenomes</taxon>
        <taxon>ecological metagenomes</taxon>
    </lineage>
</organism>
<dbReference type="Pfam" id="PF00067">
    <property type="entry name" value="p450"/>
    <property type="match status" value="1"/>
</dbReference>
<dbReference type="GO" id="GO:0020037">
    <property type="term" value="F:heme binding"/>
    <property type="evidence" value="ECO:0007669"/>
    <property type="project" value="InterPro"/>
</dbReference>
<dbReference type="Gene3D" id="1.10.630.10">
    <property type="entry name" value="Cytochrome P450"/>
    <property type="match status" value="1"/>
</dbReference>
<name>A0A382KKA0_9ZZZZ</name>
<dbReference type="PRINTS" id="PR00359">
    <property type="entry name" value="BP450"/>
</dbReference>
<evidence type="ECO:0000256" key="1">
    <source>
        <dbReference type="ARBA" id="ARBA00010617"/>
    </source>
</evidence>
<proteinExistence type="inferred from homology"/>
<dbReference type="InterPro" id="IPR001128">
    <property type="entry name" value="Cyt_P450"/>
</dbReference>
<accession>A0A382KKA0</accession>
<dbReference type="GO" id="GO:0005506">
    <property type="term" value="F:iron ion binding"/>
    <property type="evidence" value="ECO:0007669"/>
    <property type="project" value="InterPro"/>
</dbReference>
<dbReference type="PANTHER" id="PTHR46696">
    <property type="entry name" value="P450, PUTATIVE (EUROFUNG)-RELATED"/>
    <property type="match status" value="1"/>
</dbReference>
<protein>
    <recommendedName>
        <fullName evidence="3">Cytochrome P450</fullName>
    </recommendedName>
</protein>
<sequence>VRAFTSRGIAALEPGITALVNQLIDEFPDGEFDLLRCFGEVIPVIVIARLLGVPEDMANQLLQWSHDMVAMYQAKRDREIEDKAVVATTEFSNYIKRHIDHRRKNPTDDLMSQLIAVENEGEKLSTEELISTCILLLNAGHEATVHAIGNGVKSILESNWNPKELFEQKTIDATVEEILRFDPPLHKFERYAYEDMHMFGYDFKRGEQVALLLAAANRDPSVFSNPTTFDPYRASKQHLALGAGIHFCVGAPLARMELSISLPILFSRCPNIEISRTPQYSDRYHFHGLTELIIRQ</sequence>
<reference evidence="2" key="1">
    <citation type="submission" date="2018-05" db="EMBL/GenBank/DDBJ databases">
        <authorList>
            <person name="Lanie J.A."/>
            <person name="Ng W.-L."/>
            <person name="Kazmierczak K.M."/>
            <person name="Andrzejewski T.M."/>
            <person name="Davidsen T.M."/>
            <person name="Wayne K.J."/>
            <person name="Tettelin H."/>
            <person name="Glass J.I."/>
            <person name="Rusch D."/>
            <person name="Podicherti R."/>
            <person name="Tsui H.-C.T."/>
            <person name="Winkler M.E."/>
        </authorList>
    </citation>
    <scope>NUCLEOTIDE SEQUENCE</scope>
</reference>
<dbReference type="InterPro" id="IPR002397">
    <property type="entry name" value="Cyt_P450_B"/>
</dbReference>
<dbReference type="GO" id="GO:0004497">
    <property type="term" value="F:monooxygenase activity"/>
    <property type="evidence" value="ECO:0007669"/>
    <property type="project" value="InterPro"/>
</dbReference>
<dbReference type="SUPFAM" id="SSF48264">
    <property type="entry name" value="Cytochrome P450"/>
    <property type="match status" value="1"/>
</dbReference>
<dbReference type="CDD" id="cd20625">
    <property type="entry name" value="CYP164-like"/>
    <property type="match status" value="1"/>
</dbReference>
<evidence type="ECO:0008006" key="3">
    <source>
        <dbReference type="Google" id="ProtNLM"/>
    </source>
</evidence>
<dbReference type="InterPro" id="IPR036396">
    <property type="entry name" value="Cyt_P450_sf"/>
</dbReference>
<dbReference type="PANTHER" id="PTHR46696:SF1">
    <property type="entry name" value="CYTOCHROME P450 YJIB-RELATED"/>
    <property type="match status" value="1"/>
</dbReference>
<dbReference type="EMBL" id="UINC01081118">
    <property type="protein sequence ID" value="SVC24669.1"/>
    <property type="molecule type" value="Genomic_DNA"/>
</dbReference>